<dbReference type="InterPro" id="IPR029063">
    <property type="entry name" value="SAM-dependent_MTases_sf"/>
</dbReference>
<dbReference type="GO" id="GO:0032259">
    <property type="term" value="P:methylation"/>
    <property type="evidence" value="ECO:0007669"/>
    <property type="project" value="UniProtKB-KW"/>
</dbReference>
<keyword evidence="2" id="KW-1185">Reference proteome</keyword>
<organism evidence="1 2">
    <name type="scientific">Stichopus japonicus</name>
    <name type="common">Sea cucumber</name>
    <dbReference type="NCBI Taxonomy" id="307972"/>
    <lineage>
        <taxon>Eukaryota</taxon>
        <taxon>Metazoa</taxon>
        <taxon>Echinodermata</taxon>
        <taxon>Eleutherozoa</taxon>
        <taxon>Echinozoa</taxon>
        <taxon>Holothuroidea</taxon>
        <taxon>Aspidochirotacea</taxon>
        <taxon>Aspidochirotida</taxon>
        <taxon>Stichopodidae</taxon>
        <taxon>Apostichopus</taxon>
    </lineage>
</organism>
<proteinExistence type="predicted"/>
<gene>
    <name evidence="1" type="ORF">BSL78_06858</name>
</gene>
<name>A0A2G8L7V3_STIJA</name>
<dbReference type="Gene3D" id="3.40.50.150">
    <property type="entry name" value="Vaccinia Virus protein VP39"/>
    <property type="match status" value="1"/>
</dbReference>
<protein>
    <submittedName>
        <fullName evidence="1">Putative histamine N-methyltransferase</fullName>
    </submittedName>
</protein>
<keyword evidence="1" id="KW-0489">Methyltransferase</keyword>
<keyword evidence="1" id="KW-0808">Transferase</keyword>
<evidence type="ECO:0000313" key="2">
    <source>
        <dbReference type="Proteomes" id="UP000230750"/>
    </source>
</evidence>
<reference evidence="1 2" key="1">
    <citation type="journal article" date="2017" name="PLoS Biol.">
        <title>The sea cucumber genome provides insights into morphological evolution and visceral regeneration.</title>
        <authorList>
            <person name="Zhang X."/>
            <person name="Sun L."/>
            <person name="Yuan J."/>
            <person name="Sun Y."/>
            <person name="Gao Y."/>
            <person name="Zhang L."/>
            <person name="Li S."/>
            <person name="Dai H."/>
            <person name="Hamel J.F."/>
            <person name="Liu C."/>
            <person name="Yu Y."/>
            <person name="Liu S."/>
            <person name="Lin W."/>
            <person name="Guo K."/>
            <person name="Jin S."/>
            <person name="Xu P."/>
            <person name="Storey K.B."/>
            <person name="Huan P."/>
            <person name="Zhang T."/>
            <person name="Zhou Y."/>
            <person name="Zhang J."/>
            <person name="Lin C."/>
            <person name="Li X."/>
            <person name="Xing L."/>
            <person name="Huo D."/>
            <person name="Sun M."/>
            <person name="Wang L."/>
            <person name="Mercier A."/>
            <person name="Li F."/>
            <person name="Yang H."/>
            <person name="Xiang J."/>
        </authorList>
    </citation>
    <scope>NUCLEOTIDE SEQUENCE [LARGE SCALE GENOMIC DNA]</scope>
    <source>
        <strain evidence="1">Shaxun</strain>
        <tissue evidence="1">Muscle</tissue>
    </source>
</reference>
<dbReference type="SUPFAM" id="SSF53335">
    <property type="entry name" value="S-adenosyl-L-methionine-dependent methyltransferases"/>
    <property type="match status" value="1"/>
</dbReference>
<accession>A0A2G8L7V3</accession>
<dbReference type="OrthoDB" id="5984880at2759"/>
<evidence type="ECO:0000313" key="1">
    <source>
        <dbReference type="EMBL" id="PIK56220.1"/>
    </source>
</evidence>
<dbReference type="EMBL" id="MRZV01000183">
    <property type="protein sequence ID" value="PIK56220.1"/>
    <property type="molecule type" value="Genomic_DNA"/>
</dbReference>
<dbReference type="Proteomes" id="UP000230750">
    <property type="component" value="Unassembled WGS sequence"/>
</dbReference>
<dbReference type="Pfam" id="PF13489">
    <property type="entry name" value="Methyltransf_23"/>
    <property type="match status" value="1"/>
</dbReference>
<dbReference type="AlphaFoldDB" id="A0A2G8L7V3"/>
<dbReference type="GO" id="GO:0008168">
    <property type="term" value="F:methyltransferase activity"/>
    <property type="evidence" value="ECO:0007669"/>
    <property type="project" value="UniProtKB-KW"/>
</dbReference>
<dbReference type="STRING" id="307972.A0A2G8L7V3"/>
<comment type="caution">
    <text evidence="1">The sequence shown here is derived from an EMBL/GenBank/DDBJ whole genome shotgun (WGS) entry which is preliminary data.</text>
</comment>
<sequence>MESLGNDLEYYEKCFENYLKISNRYVNWLQWIVTVFDENLLPKLKPNGRKDSSPLKMLGIGCSDGTIDYDFVRRWSAYYPKIFNRALEPGDAIENYQQIVTDKPITGATWKFHHQSWEEFCSEVPPGSEKFHFINAISVLYYMEDWRREVMNMYEYLEDGGLLLIVVTADHNRSWKLPEQFPELTDHPAEKVNSKTVEEFLKTESVNFKTVMLRTVVDISSIFEDGSADGKKLLDFLTHVKDFEQTASPEMVSKFKKYLKNGDCTYRESGRILLDNSCGALIIEKSIPK</sequence>